<gene>
    <name evidence="2" type="ORF">ACFFRE_06070</name>
</gene>
<keyword evidence="2" id="KW-0489">Methyltransferase</keyword>
<sequence length="262" mass="28060">MDDPLEAWAEALGSLALPEEILRQAPASPWAFDPAVFLARVAEARERIGLARRWASEALPEGGRVLDVGCGAGAAGLALVSPAGLVHGVDQDPAMLAAFVEQATALGVAAESTQGDWPTVAPSVPAADVVVCHHVLYNVAALAPFVRALDDHARRLVVVVVSAEHPLAWMAPLWRRFWVLERPRGPRAEDLVAALGALGLPVEVGWDEEPVVPPSHDQAAEVCRRLCLPEDRRDEVAAALAEQPRPSTRRLCVLRWAPARAD</sequence>
<dbReference type="Proteomes" id="UP001589788">
    <property type="component" value="Unassembled WGS sequence"/>
</dbReference>
<accession>A0ABV6C1Y0</accession>
<protein>
    <submittedName>
        <fullName evidence="2">Methyltransferase domain-containing protein</fullName>
    </submittedName>
</protein>
<dbReference type="InterPro" id="IPR041698">
    <property type="entry name" value="Methyltransf_25"/>
</dbReference>
<dbReference type="SUPFAM" id="SSF53335">
    <property type="entry name" value="S-adenosyl-L-methionine-dependent methyltransferases"/>
    <property type="match status" value="1"/>
</dbReference>
<proteinExistence type="predicted"/>
<dbReference type="GO" id="GO:0032259">
    <property type="term" value="P:methylation"/>
    <property type="evidence" value="ECO:0007669"/>
    <property type="project" value="UniProtKB-KW"/>
</dbReference>
<reference evidence="2 3" key="1">
    <citation type="submission" date="2024-09" db="EMBL/GenBank/DDBJ databases">
        <authorList>
            <person name="Sun Q."/>
            <person name="Mori K."/>
        </authorList>
    </citation>
    <scope>NUCLEOTIDE SEQUENCE [LARGE SCALE GENOMIC DNA]</scope>
    <source>
        <strain evidence="2 3">JCM 15389</strain>
    </source>
</reference>
<organism evidence="2 3">
    <name type="scientific">Aciditerrimonas ferrireducens</name>
    <dbReference type="NCBI Taxonomy" id="667306"/>
    <lineage>
        <taxon>Bacteria</taxon>
        <taxon>Bacillati</taxon>
        <taxon>Actinomycetota</taxon>
        <taxon>Acidimicrobiia</taxon>
        <taxon>Acidimicrobiales</taxon>
        <taxon>Acidimicrobiaceae</taxon>
        <taxon>Aciditerrimonas</taxon>
    </lineage>
</organism>
<comment type="caution">
    <text evidence="2">The sequence shown here is derived from an EMBL/GenBank/DDBJ whole genome shotgun (WGS) entry which is preliminary data.</text>
</comment>
<evidence type="ECO:0000313" key="2">
    <source>
        <dbReference type="EMBL" id="MFC0081710.1"/>
    </source>
</evidence>
<dbReference type="InterPro" id="IPR029063">
    <property type="entry name" value="SAM-dependent_MTases_sf"/>
</dbReference>
<dbReference type="Pfam" id="PF13649">
    <property type="entry name" value="Methyltransf_25"/>
    <property type="match status" value="1"/>
</dbReference>
<keyword evidence="3" id="KW-1185">Reference proteome</keyword>
<name>A0ABV6C1Y0_9ACTN</name>
<evidence type="ECO:0000313" key="3">
    <source>
        <dbReference type="Proteomes" id="UP001589788"/>
    </source>
</evidence>
<dbReference type="EMBL" id="JBHLYQ010000044">
    <property type="protein sequence ID" value="MFC0081710.1"/>
    <property type="molecule type" value="Genomic_DNA"/>
</dbReference>
<dbReference type="RefSeq" id="WP_377788993.1">
    <property type="nucleotide sequence ID" value="NZ_JBHLYQ010000044.1"/>
</dbReference>
<feature type="domain" description="Methyltransferase" evidence="1">
    <location>
        <begin position="65"/>
        <end position="140"/>
    </location>
</feature>
<dbReference type="GO" id="GO:0008168">
    <property type="term" value="F:methyltransferase activity"/>
    <property type="evidence" value="ECO:0007669"/>
    <property type="project" value="UniProtKB-KW"/>
</dbReference>
<evidence type="ECO:0000259" key="1">
    <source>
        <dbReference type="Pfam" id="PF13649"/>
    </source>
</evidence>
<keyword evidence="2" id="KW-0808">Transferase</keyword>
<dbReference type="Gene3D" id="3.40.50.150">
    <property type="entry name" value="Vaccinia Virus protein VP39"/>
    <property type="match status" value="1"/>
</dbReference>